<feature type="transmembrane region" description="Helical" evidence="1">
    <location>
        <begin position="17"/>
        <end position="37"/>
    </location>
</feature>
<feature type="transmembrane region" description="Helical" evidence="1">
    <location>
        <begin position="49"/>
        <end position="67"/>
    </location>
</feature>
<reference evidence="2" key="2">
    <citation type="submission" date="2023-01" db="EMBL/GenBank/DDBJ databases">
        <title>Gilvimarinus xylanilyticus HB14 isolated from Caulerpa lentillifera aquaculture base in Hainan, China.</title>
        <authorList>
            <person name="Zhang Y.-J."/>
        </authorList>
    </citation>
    <scope>NUCLEOTIDE SEQUENCE</scope>
    <source>
        <strain evidence="2">HB14</strain>
    </source>
</reference>
<gene>
    <name evidence="2" type="ORF">M6D89_05245</name>
</gene>
<evidence type="ECO:0000256" key="1">
    <source>
        <dbReference type="SAM" id="Phobius"/>
    </source>
</evidence>
<proteinExistence type="predicted"/>
<comment type="caution">
    <text evidence="2">The sequence shown here is derived from an EMBL/GenBank/DDBJ whole genome shotgun (WGS) entry which is preliminary data.</text>
</comment>
<organism evidence="2 3">
    <name type="scientific">Gilvimarinus xylanilyticus</name>
    <dbReference type="NCBI Taxonomy" id="2944139"/>
    <lineage>
        <taxon>Bacteria</taxon>
        <taxon>Pseudomonadati</taxon>
        <taxon>Pseudomonadota</taxon>
        <taxon>Gammaproteobacteria</taxon>
        <taxon>Cellvibrionales</taxon>
        <taxon>Cellvibrionaceae</taxon>
        <taxon>Gilvimarinus</taxon>
    </lineage>
</organism>
<protein>
    <submittedName>
        <fullName evidence="2">Uncharacterized protein</fullName>
    </submittedName>
</protein>
<keyword evidence="1" id="KW-0472">Membrane</keyword>
<evidence type="ECO:0000313" key="3">
    <source>
        <dbReference type="Proteomes" id="UP001139319"/>
    </source>
</evidence>
<sequence>MFFADDLSRKFRARRRVFSISSVLVVLLGFGVLGAIHPVHDSELGWPDVGLLGVVAIIIYGLMRVFWRCPSCGASLPMGGITALDLKKSDRVECPGCGIVLR</sequence>
<dbReference type="Proteomes" id="UP001139319">
    <property type="component" value="Unassembled WGS sequence"/>
</dbReference>
<name>A0A9X2I396_9GAMM</name>
<evidence type="ECO:0000313" key="2">
    <source>
        <dbReference type="EMBL" id="MCP8898702.1"/>
    </source>
</evidence>
<dbReference type="EMBL" id="JAMFTH010000001">
    <property type="protein sequence ID" value="MCP8898702.1"/>
    <property type="molecule type" value="Genomic_DNA"/>
</dbReference>
<dbReference type="AlphaFoldDB" id="A0A9X2I396"/>
<dbReference type="RefSeq" id="WP_253966971.1">
    <property type="nucleotide sequence ID" value="NZ_JAMFTH010000001.1"/>
</dbReference>
<accession>A0A9X2I396</accession>
<keyword evidence="1" id="KW-0812">Transmembrane</keyword>
<keyword evidence="1" id="KW-1133">Transmembrane helix</keyword>
<keyword evidence="3" id="KW-1185">Reference proteome</keyword>
<reference evidence="2" key="1">
    <citation type="submission" date="2022-05" db="EMBL/GenBank/DDBJ databases">
        <authorList>
            <person name="Sun H.-N."/>
        </authorList>
    </citation>
    <scope>NUCLEOTIDE SEQUENCE</scope>
    <source>
        <strain evidence="2">HB14</strain>
    </source>
</reference>